<dbReference type="Proteomes" id="UP001597322">
    <property type="component" value="Unassembled WGS sequence"/>
</dbReference>
<organism evidence="3 4">
    <name type="scientific">Rhizobium helianthi</name>
    <dbReference type="NCBI Taxonomy" id="1132695"/>
    <lineage>
        <taxon>Bacteria</taxon>
        <taxon>Pseudomonadati</taxon>
        <taxon>Pseudomonadota</taxon>
        <taxon>Alphaproteobacteria</taxon>
        <taxon>Hyphomicrobiales</taxon>
        <taxon>Rhizobiaceae</taxon>
        <taxon>Rhizobium/Agrobacterium group</taxon>
        <taxon>Rhizobium</taxon>
    </lineage>
</organism>
<feature type="transmembrane region" description="Helical" evidence="1">
    <location>
        <begin position="40"/>
        <end position="63"/>
    </location>
</feature>
<feature type="transmembrane region" description="Helical" evidence="1">
    <location>
        <begin position="12"/>
        <end position="34"/>
    </location>
</feature>
<dbReference type="InterPro" id="IPR003660">
    <property type="entry name" value="HAMP_dom"/>
</dbReference>
<dbReference type="EMBL" id="JBHUEQ010000012">
    <property type="protein sequence ID" value="MFD1745239.1"/>
    <property type="molecule type" value="Genomic_DNA"/>
</dbReference>
<proteinExistence type="predicted"/>
<dbReference type="PROSITE" id="PS50885">
    <property type="entry name" value="HAMP"/>
    <property type="match status" value="1"/>
</dbReference>
<feature type="domain" description="HAMP" evidence="2">
    <location>
        <begin position="119"/>
        <end position="166"/>
    </location>
</feature>
<keyword evidence="1" id="KW-1133">Transmembrane helix</keyword>
<dbReference type="Pfam" id="PF00672">
    <property type="entry name" value="HAMP"/>
    <property type="match status" value="1"/>
</dbReference>
<keyword evidence="4" id="KW-1185">Reference proteome</keyword>
<evidence type="ECO:0000313" key="4">
    <source>
        <dbReference type="Proteomes" id="UP001597322"/>
    </source>
</evidence>
<keyword evidence="1" id="KW-0472">Membrane</keyword>
<gene>
    <name evidence="3" type="ORF">ACFSE1_07185</name>
</gene>
<comment type="caution">
    <text evidence="3">The sequence shown here is derived from an EMBL/GenBank/DDBJ whole genome shotgun (WGS) entry which is preliminary data.</text>
</comment>
<name>A0ABW4M228_9HYPH</name>
<evidence type="ECO:0000259" key="2">
    <source>
        <dbReference type="PROSITE" id="PS50885"/>
    </source>
</evidence>
<reference evidence="4" key="1">
    <citation type="journal article" date="2019" name="Int. J. Syst. Evol. Microbiol.">
        <title>The Global Catalogue of Microorganisms (GCM) 10K type strain sequencing project: providing services to taxonomists for standard genome sequencing and annotation.</title>
        <authorList>
            <consortium name="The Broad Institute Genomics Platform"/>
            <consortium name="The Broad Institute Genome Sequencing Center for Infectious Disease"/>
            <person name="Wu L."/>
            <person name="Ma J."/>
        </authorList>
    </citation>
    <scope>NUCLEOTIDE SEQUENCE [LARGE SCALE GENOMIC DNA]</scope>
    <source>
        <strain evidence="4">CG52</strain>
    </source>
</reference>
<accession>A0ABW4M228</accession>
<dbReference type="Gene3D" id="6.10.340.10">
    <property type="match status" value="1"/>
</dbReference>
<sequence>MTMFTRLKRRPIEIILLLVTFNLVGTALIAVQALQGSPRILGFSIAAAIAACLAIVMIASQILDPLRRLVRHAQDPGNKSESIDHLSANRTDELGQLAGIVSGLQGEIARQKDEEKDSPLTRLEEAMRKLANGDVSNLLYASFPERFEGLRIQFNRLASSMGANIAPACGNAQSIKQQARSSQADLAVMAARLDASLGTVRKTSSALEALSKAARMRHGDASATTRHLAEAAERSAALTAAVGELTEAGQQTLECRDELDTLTRRLADLAVRAESAAAQGSGTSATAERALASECLALTREMMQVCRQNTLTLDKQQRLQGKLRNEAKFLAMDLSYALEPSGRVARNSDLELQRLSFVQSATREIEGVMARASAIAGATETAIIRMMSDASAIETRLSLFRIAVPEGPSRTPANGPNLRSVT</sequence>
<protein>
    <submittedName>
        <fullName evidence="3">HAMP domain-containing protein</fullName>
    </submittedName>
</protein>
<evidence type="ECO:0000256" key="1">
    <source>
        <dbReference type="SAM" id="Phobius"/>
    </source>
</evidence>
<evidence type="ECO:0000313" key="3">
    <source>
        <dbReference type="EMBL" id="MFD1745239.1"/>
    </source>
</evidence>
<keyword evidence="1" id="KW-0812">Transmembrane</keyword>
<dbReference type="RefSeq" id="WP_377398523.1">
    <property type="nucleotide sequence ID" value="NZ_JBHUEQ010000012.1"/>
</dbReference>